<reference evidence="2 3" key="1">
    <citation type="submission" date="2018-06" db="EMBL/GenBank/DDBJ databases">
        <title>Complete Genomes of Monosporascus.</title>
        <authorList>
            <person name="Robinson A.J."/>
            <person name="Natvig D.O."/>
        </authorList>
    </citation>
    <scope>NUCLEOTIDE SEQUENCE [LARGE SCALE GENOMIC DNA]</scope>
    <source>
        <strain evidence="2 3">CBS 609.92</strain>
    </source>
</reference>
<dbReference type="Gene3D" id="2.30.60.10">
    <property type="entry name" value="Cyanovirin-N"/>
    <property type="match status" value="1"/>
</dbReference>
<evidence type="ECO:0000313" key="2">
    <source>
        <dbReference type="EMBL" id="RYO92574.1"/>
    </source>
</evidence>
<dbReference type="Proteomes" id="UP000294003">
    <property type="component" value="Unassembled WGS sequence"/>
</dbReference>
<keyword evidence="3" id="KW-1185">Reference proteome</keyword>
<name>A0ABY0HKE1_9PEZI</name>
<evidence type="ECO:0000313" key="3">
    <source>
        <dbReference type="Proteomes" id="UP000294003"/>
    </source>
</evidence>
<dbReference type="InterPro" id="IPR036673">
    <property type="entry name" value="Cyanovirin-N_sf"/>
</dbReference>
<protein>
    <recommendedName>
        <fullName evidence="4">Cyanovirin-N domain-containing protein</fullName>
    </recommendedName>
</protein>
<comment type="caution">
    <text evidence="2">The sequence shown here is derived from an EMBL/GenBank/DDBJ whole genome shotgun (WGS) entry which is preliminary data.</text>
</comment>
<gene>
    <name evidence="2" type="ORF">DL762_001608</name>
</gene>
<dbReference type="EMBL" id="QJNS01000026">
    <property type="protein sequence ID" value="RYO92574.1"/>
    <property type="molecule type" value="Genomic_DNA"/>
</dbReference>
<dbReference type="SUPFAM" id="SSF51322">
    <property type="entry name" value="Cyanovirin-N"/>
    <property type="match status" value="1"/>
</dbReference>
<accession>A0ABY0HKE1</accession>
<keyword evidence="1" id="KW-0732">Signal</keyword>
<feature type="signal peptide" evidence="1">
    <location>
        <begin position="1"/>
        <end position="19"/>
    </location>
</feature>
<proteinExistence type="predicted"/>
<sequence>MGTIATFLCLLLEAIVANGEYFSHCGRPTLLWHDDAPFLGSLCDGAPKGTQCTALNIGRCYANKGGELAASKHGNYYNTCKDCNKDIENKDGFLTCFDGGEKLCRPEDGGQF</sequence>
<evidence type="ECO:0008006" key="4">
    <source>
        <dbReference type="Google" id="ProtNLM"/>
    </source>
</evidence>
<evidence type="ECO:0000256" key="1">
    <source>
        <dbReference type="SAM" id="SignalP"/>
    </source>
</evidence>
<organism evidence="2 3">
    <name type="scientific">Monosporascus cannonballus</name>
    <dbReference type="NCBI Taxonomy" id="155416"/>
    <lineage>
        <taxon>Eukaryota</taxon>
        <taxon>Fungi</taxon>
        <taxon>Dikarya</taxon>
        <taxon>Ascomycota</taxon>
        <taxon>Pezizomycotina</taxon>
        <taxon>Sordariomycetes</taxon>
        <taxon>Xylariomycetidae</taxon>
        <taxon>Xylariales</taxon>
        <taxon>Xylariales incertae sedis</taxon>
        <taxon>Monosporascus</taxon>
    </lineage>
</organism>
<feature type="chain" id="PRO_5046170644" description="Cyanovirin-N domain-containing protein" evidence="1">
    <location>
        <begin position="20"/>
        <end position="112"/>
    </location>
</feature>